<protein>
    <recommendedName>
        <fullName evidence="4">Lipoprotein</fullName>
    </recommendedName>
</protein>
<keyword evidence="1" id="KW-0732">Signal</keyword>
<dbReference type="Proteomes" id="UP000626786">
    <property type="component" value="Unassembled WGS sequence"/>
</dbReference>
<accession>A0ABR8U918</accession>
<organism evidence="2 3">
    <name type="scientific">Sporosarcina quadrami</name>
    <dbReference type="NCBI Taxonomy" id="2762234"/>
    <lineage>
        <taxon>Bacteria</taxon>
        <taxon>Bacillati</taxon>
        <taxon>Bacillota</taxon>
        <taxon>Bacilli</taxon>
        <taxon>Bacillales</taxon>
        <taxon>Caryophanaceae</taxon>
        <taxon>Sporosarcina</taxon>
    </lineage>
</organism>
<gene>
    <name evidence="2" type="ORF">H9649_08010</name>
</gene>
<sequence length="274" mass="30914">MKKILSICITILLLAGCANKEAKEFIEQASTKAAVKELVMDAMEQEGLTVSIHQIDYEHIGKQTDPSVIVVDYKTSHEPTYAGRAYVNVDVTATPRKLIGVDRLGLDDKYGILPIGTVLIERLKQAAHQSIIPTIEAVSSKEPGLSWEEGEEKIGFNGVDYKKDKLHELLQLYGEDKLANPSEKQANQWLQQFEQPTEDPQKPVIWLYLQYDGELTNAQFEKIVQKFKNTDSLPKGNYTIRIIADRYNESEEPIYNKRSNGKGSNVFIASYSTF</sequence>
<evidence type="ECO:0008006" key="4">
    <source>
        <dbReference type="Google" id="ProtNLM"/>
    </source>
</evidence>
<keyword evidence="3" id="KW-1185">Reference proteome</keyword>
<evidence type="ECO:0000256" key="1">
    <source>
        <dbReference type="SAM" id="SignalP"/>
    </source>
</evidence>
<name>A0ABR8U918_9BACL</name>
<evidence type="ECO:0000313" key="2">
    <source>
        <dbReference type="EMBL" id="MBD7984520.1"/>
    </source>
</evidence>
<reference evidence="2 3" key="1">
    <citation type="submission" date="2020-08" db="EMBL/GenBank/DDBJ databases">
        <title>A Genomic Blueprint of the Chicken Gut Microbiome.</title>
        <authorList>
            <person name="Gilroy R."/>
            <person name="Ravi A."/>
            <person name="Getino M."/>
            <person name="Pursley I."/>
            <person name="Horton D.L."/>
            <person name="Alikhan N.-F."/>
            <person name="Baker D."/>
            <person name="Gharbi K."/>
            <person name="Hall N."/>
            <person name="Watson M."/>
            <person name="Adriaenssens E.M."/>
            <person name="Foster-Nyarko E."/>
            <person name="Jarju S."/>
            <person name="Secka A."/>
            <person name="Antonio M."/>
            <person name="Oren A."/>
            <person name="Chaudhuri R."/>
            <person name="La Ragione R.M."/>
            <person name="Hildebrand F."/>
            <person name="Pallen M.J."/>
        </authorList>
    </citation>
    <scope>NUCLEOTIDE SEQUENCE [LARGE SCALE GENOMIC DNA]</scope>
    <source>
        <strain evidence="2 3">Sa2YVA2</strain>
    </source>
</reference>
<proteinExistence type="predicted"/>
<evidence type="ECO:0000313" key="3">
    <source>
        <dbReference type="Proteomes" id="UP000626786"/>
    </source>
</evidence>
<feature type="signal peptide" evidence="1">
    <location>
        <begin position="1"/>
        <end position="20"/>
    </location>
</feature>
<dbReference type="RefSeq" id="WP_191694222.1">
    <property type="nucleotide sequence ID" value="NZ_JACSQN010000006.1"/>
</dbReference>
<dbReference type="EMBL" id="JACSQN010000006">
    <property type="protein sequence ID" value="MBD7984520.1"/>
    <property type="molecule type" value="Genomic_DNA"/>
</dbReference>
<comment type="caution">
    <text evidence="2">The sequence shown here is derived from an EMBL/GenBank/DDBJ whole genome shotgun (WGS) entry which is preliminary data.</text>
</comment>
<dbReference type="PROSITE" id="PS51257">
    <property type="entry name" value="PROKAR_LIPOPROTEIN"/>
    <property type="match status" value="1"/>
</dbReference>
<feature type="chain" id="PRO_5047170412" description="Lipoprotein" evidence="1">
    <location>
        <begin position="21"/>
        <end position="274"/>
    </location>
</feature>